<dbReference type="AlphaFoldDB" id="A0A8J3EUZ4"/>
<dbReference type="OrthoDB" id="5190099at2"/>
<dbReference type="RefSeq" id="WP_130650417.1">
    <property type="nucleotide sequence ID" value="NZ_BMHA01000012.1"/>
</dbReference>
<feature type="transmembrane region" description="Helical" evidence="1">
    <location>
        <begin position="137"/>
        <end position="157"/>
    </location>
</feature>
<organism evidence="2 3">
    <name type="scientific">Egicoccus halophilus</name>
    <dbReference type="NCBI Taxonomy" id="1670830"/>
    <lineage>
        <taxon>Bacteria</taxon>
        <taxon>Bacillati</taxon>
        <taxon>Actinomycetota</taxon>
        <taxon>Nitriliruptoria</taxon>
        <taxon>Egicoccales</taxon>
        <taxon>Egicoccaceae</taxon>
        <taxon>Egicoccus</taxon>
    </lineage>
</organism>
<keyword evidence="3" id="KW-1185">Reference proteome</keyword>
<dbReference type="EMBL" id="BMHA01000012">
    <property type="protein sequence ID" value="GGI08655.1"/>
    <property type="molecule type" value="Genomic_DNA"/>
</dbReference>
<dbReference type="Proteomes" id="UP000650511">
    <property type="component" value="Unassembled WGS sequence"/>
</dbReference>
<gene>
    <name evidence="2" type="ORF">GCM10011354_30180</name>
</gene>
<comment type="caution">
    <text evidence="2">The sequence shown here is derived from an EMBL/GenBank/DDBJ whole genome shotgun (WGS) entry which is preliminary data.</text>
</comment>
<accession>A0A8J3EUZ4</accession>
<keyword evidence="1" id="KW-0472">Membrane</keyword>
<protein>
    <submittedName>
        <fullName evidence="2">Membrane protein</fullName>
    </submittedName>
</protein>
<dbReference type="Pfam" id="PF10002">
    <property type="entry name" value="DUF2243"/>
    <property type="match status" value="1"/>
</dbReference>
<sequence>MAAEPTTTDTADGRVFVAGALTFGFGLGGLADGIVLHQVLQWHNLVSSRVPRESQAALEQNLFWDGVFHLATTIVLVVGVLLLHRGWERQDRATGNLAALAGLSLLGWGAFHAVDQLVFHLLLDVHDIRQGVANPGVYNWGFFAIGGVLAAAGCLLLRTRGRIGR</sequence>
<reference evidence="2" key="2">
    <citation type="submission" date="2020-09" db="EMBL/GenBank/DDBJ databases">
        <authorList>
            <person name="Sun Q."/>
            <person name="Zhou Y."/>
        </authorList>
    </citation>
    <scope>NUCLEOTIDE SEQUENCE</scope>
    <source>
        <strain evidence="2">CGMCC 1.14988</strain>
    </source>
</reference>
<proteinExistence type="predicted"/>
<name>A0A8J3EUZ4_9ACTN</name>
<feature type="transmembrane region" description="Helical" evidence="1">
    <location>
        <begin position="62"/>
        <end position="83"/>
    </location>
</feature>
<reference evidence="2" key="1">
    <citation type="journal article" date="2014" name="Int. J. Syst. Evol. Microbiol.">
        <title>Complete genome sequence of Corynebacterium casei LMG S-19264T (=DSM 44701T), isolated from a smear-ripened cheese.</title>
        <authorList>
            <consortium name="US DOE Joint Genome Institute (JGI-PGF)"/>
            <person name="Walter F."/>
            <person name="Albersmeier A."/>
            <person name="Kalinowski J."/>
            <person name="Ruckert C."/>
        </authorList>
    </citation>
    <scope>NUCLEOTIDE SEQUENCE</scope>
    <source>
        <strain evidence="2">CGMCC 1.14988</strain>
    </source>
</reference>
<evidence type="ECO:0000313" key="2">
    <source>
        <dbReference type="EMBL" id="GGI08655.1"/>
    </source>
</evidence>
<keyword evidence="1" id="KW-1133">Transmembrane helix</keyword>
<evidence type="ECO:0000313" key="3">
    <source>
        <dbReference type="Proteomes" id="UP000650511"/>
    </source>
</evidence>
<feature type="transmembrane region" description="Helical" evidence="1">
    <location>
        <begin position="95"/>
        <end position="114"/>
    </location>
</feature>
<keyword evidence="1" id="KW-0812">Transmembrane</keyword>
<evidence type="ECO:0000256" key="1">
    <source>
        <dbReference type="SAM" id="Phobius"/>
    </source>
</evidence>
<dbReference type="InterPro" id="IPR018719">
    <property type="entry name" value="DUF2243_membrane"/>
</dbReference>